<organism evidence="2 3">
    <name type="scientific">Mycena maculata</name>
    <dbReference type="NCBI Taxonomy" id="230809"/>
    <lineage>
        <taxon>Eukaryota</taxon>
        <taxon>Fungi</taxon>
        <taxon>Dikarya</taxon>
        <taxon>Basidiomycota</taxon>
        <taxon>Agaricomycotina</taxon>
        <taxon>Agaricomycetes</taxon>
        <taxon>Agaricomycetidae</taxon>
        <taxon>Agaricales</taxon>
        <taxon>Marasmiineae</taxon>
        <taxon>Mycenaceae</taxon>
        <taxon>Mycena</taxon>
    </lineage>
</organism>
<evidence type="ECO:0000259" key="1">
    <source>
        <dbReference type="Pfam" id="PF20209"/>
    </source>
</evidence>
<name>A0AAD7IHT8_9AGAR</name>
<keyword evidence="3" id="KW-1185">Reference proteome</keyword>
<evidence type="ECO:0000313" key="2">
    <source>
        <dbReference type="EMBL" id="KAJ7743467.1"/>
    </source>
</evidence>
<feature type="domain" description="DUF6570" evidence="1">
    <location>
        <begin position="74"/>
        <end position="160"/>
    </location>
</feature>
<gene>
    <name evidence="2" type="ORF">DFH07DRAFT_777384</name>
</gene>
<reference evidence="2" key="1">
    <citation type="submission" date="2023-03" db="EMBL/GenBank/DDBJ databases">
        <title>Massive genome expansion in bonnet fungi (Mycena s.s.) driven by repeated elements and novel gene families across ecological guilds.</title>
        <authorList>
            <consortium name="Lawrence Berkeley National Laboratory"/>
            <person name="Harder C.B."/>
            <person name="Miyauchi S."/>
            <person name="Viragh M."/>
            <person name="Kuo A."/>
            <person name="Thoen E."/>
            <person name="Andreopoulos B."/>
            <person name="Lu D."/>
            <person name="Skrede I."/>
            <person name="Drula E."/>
            <person name="Henrissat B."/>
            <person name="Morin E."/>
            <person name="Kohler A."/>
            <person name="Barry K."/>
            <person name="LaButti K."/>
            <person name="Morin E."/>
            <person name="Salamov A."/>
            <person name="Lipzen A."/>
            <person name="Mereny Z."/>
            <person name="Hegedus B."/>
            <person name="Baldrian P."/>
            <person name="Stursova M."/>
            <person name="Weitz H."/>
            <person name="Taylor A."/>
            <person name="Grigoriev I.V."/>
            <person name="Nagy L.G."/>
            <person name="Martin F."/>
            <person name="Kauserud H."/>
        </authorList>
    </citation>
    <scope>NUCLEOTIDE SEQUENCE</scope>
    <source>
        <strain evidence="2">CBHHK188m</strain>
    </source>
</reference>
<protein>
    <recommendedName>
        <fullName evidence="1">DUF6570 domain-containing protein</fullName>
    </recommendedName>
</protein>
<dbReference type="EMBL" id="JARJLG010000112">
    <property type="protein sequence ID" value="KAJ7743467.1"/>
    <property type="molecule type" value="Genomic_DNA"/>
</dbReference>
<dbReference type="Proteomes" id="UP001215280">
    <property type="component" value="Unassembled WGS sequence"/>
</dbReference>
<accession>A0AAD7IHT8</accession>
<proteinExistence type="predicted"/>
<dbReference type="Pfam" id="PF20209">
    <property type="entry name" value="DUF6570"/>
    <property type="match status" value="1"/>
</dbReference>
<evidence type="ECO:0000313" key="3">
    <source>
        <dbReference type="Proteomes" id="UP001215280"/>
    </source>
</evidence>
<dbReference type="InterPro" id="IPR046700">
    <property type="entry name" value="DUF6570"/>
</dbReference>
<sequence>MRSHCSLVVGDHRFDLSILKRPDLQSDEANLLDRYKWLHPDCIPPPMPFDEGPLSDLLLDPDGIFLQPDGANLKKKLPALSLANRIFLGPVPPELKDLTMIEESMIARCRSKCWVIQLKEENQDRVVASTQRGMKGHTMIYPQKPSKTASILPPSVEEITAPFVFYLLAHLLQPLNGSVNAQNLWL</sequence>
<comment type="caution">
    <text evidence="2">The sequence shown here is derived from an EMBL/GenBank/DDBJ whole genome shotgun (WGS) entry which is preliminary data.</text>
</comment>
<dbReference type="AlphaFoldDB" id="A0AAD7IHT8"/>